<keyword evidence="7" id="KW-1185">Reference proteome</keyword>
<keyword evidence="2" id="KW-0677">Repeat</keyword>
<organism evidence="6 7">
    <name type="scientific">Arenibacter nanhaiticus</name>
    <dbReference type="NCBI Taxonomy" id="558155"/>
    <lineage>
        <taxon>Bacteria</taxon>
        <taxon>Pseudomonadati</taxon>
        <taxon>Bacteroidota</taxon>
        <taxon>Flavobacteriia</taxon>
        <taxon>Flavobacteriales</taxon>
        <taxon>Flavobacteriaceae</taxon>
        <taxon>Arenibacter</taxon>
    </lineage>
</organism>
<feature type="domain" description="Calx-beta" evidence="5">
    <location>
        <begin position="440"/>
        <end position="541"/>
    </location>
</feature>
<dbReference type="Gene3D" id="2.60.40.10">
    <property type="entry name" value="Immunoglobulins"/>
    <property type="match status" value="1"/>
</dbReference>
<name>A0A1M6HZ90_9FLAO</name>
<feature type="domain" description="Calx-beta" evidence="5">
    <location>
        <begin position="555"/>
        <end position="654"/>
    </location>
</feature>
<evidence type="ECO:0000256" key="1">
    <source>
        <dbReference type="ARBA" id="ARBA00022729"/>
    </source>
</evidence>
<keyword evidence="3" id="KW-0106">Calcium</keyword>
<dbReference type="GO" id="GO:0016020">
    <property type="term" value="C:membrane"/>
    <property type="evidence" value="ECO:0007669"/>
    <property type="project" value="InterPro"/>
</dbReference>
<gene>
    <name evidence="6" type="ORF">SAMN04487911_11593</name>
</gene>
<dbReference type="InterPro" id="IPR013783">
    <property type="entry name" value="Ig-like_fold"/>
</dbReference>
<accession>A0A1M6HZ90</accession>
<dbReference type="EMBL" id="FQYX01000015">
    <property type="protein sequence ID" value="SHJ27546.1"/>
    <property type="molecule type" value="Genomic_DNA"/>
</dbReference>
<evidence type="ECO:0000259" key="5">
    <source>
        <dbReference type="SMART" id="SM00237"/>
    </source>
</evidence>
<keyword evidence="4" id="KW-0813">Transport</keyword>
<feature type="domain" description="Calx-beta" evidence="5">
    <location>
        <begin position="785"/>
        <end position="887"/>
    </location>
</feature>
<feature type="non-terminal residue" evidence="6">
    <location>
        <position position="1054"/>
    </location>
</feature>
<protein>
    <submittedName>
        <fullName evidence="6">Calx-beta domain-containing protein</fullName>
    </submittedName>
</protein>
<evidence type="ECO:0000256" key="3">
    <source>
        <dbReference type="ARBA" id="ARBA00022837"/>
    </source>
</evidence>
<evidence type="ECO:0000256" key="2">
    <source>
        <dbReference type="ARBA" id="ARBA00022737"/>
    </source>
</evidence>
<feature type="domain" description="Calx-beta" evidence="5">
    <location>
        <begin position="901"/>
        <end position="1003"/>
    </location>
</feature>
<dbReference type="SMART" id="SM00237">
    <property type="entry name" value="Calx_beta"/>
    <property type="match status" value="5"/>
</dbReference>
<dbReference type="InterPro" id="IPR003644">
    <property type="entry name" value="Calx_beta"/>
</dbReference>
<dbReference type="InterPro" id="IPR038081">
    <property type="entry name" value="CalX-like_sf"/>
</dbReference>
<dbReference type="InterPro" id="IPR051171">
    <property type="entry name" value="CaCA"/>
</dbReference>
<keyword evidence="4" id="KW-0406">Ion transport</keyword>
<dbReference type="GO" id="GO:0030001">
    <property type="term" value="P:metal ion transport"/>
    <property type="evidence" value="ECO:0007669"/>
    <property type="project" value="TreeGrafter"/>
</dbReference>
<dbReference type="Proteomes" id="UP000184231">
    <property type="component" value="Unassembled WGS sequence"/>
</dbReference>
<dbReference type="STRING" id="558155.SAMN04487911_11593"/>
<dbReference type="AlphaFoldDB" id="A0A1M6HZ90"/>
<dbReference type="Pfam" id="PF03160">
    <property type="entry name" value="Calx-beta"/>
    <property type="match status" value="5"/>
</dbReference>
<dbReference type="PANTHER" id="PTHR11878">
    <property type="entry name" value="SODIUM/CALCIUM EXCHANGER"/>
    <property type="match status" value="1"/>
</dbReference>
<dbReference type="PANTHER" id="PTHR11878:SF65">
    <property type="entry name" value="NA_CA-EXCHANGE PROTEIN, ISOFORM G"/>
    <property type="match status" value="1"/>
</dbReference>
<evidence type="ECO:0000313" key="6">
    <source>
        <dbReference type="EMBL" id="SHJ27546.1"/>
    </source>
</evidence>
<sequence>MEHSISIFAFKKSSCSGTLGKLFFLGFFLLTSLSFAQQADLRSHVTEGQDCTSNDVQLISAQLSSEECTTCSPGDILVVDLLITVRHNTNSVRPSLAVFGDLTTTLPDGSSTTSVFTECGGPIIPKDKVLNGIPVDKGGNGIQTIKYGQVSYICGSKLEVDNILVAWTVPPDGGCPIADASPHPKCGFQEGSLIIIPPLHAIAEAFCTPENYIDLEAIGGSAPYTYDWKGPNGFTSTDEDLFGVLPGNYDVTVTDSKGCSINTSVTKIKCCEFFATPNLDSSEQNIEGCDVSDLPSPFTDPENVFTDITENPCGNLIMHQSDILNGNLCTGGLIINRTYTLFDDLNNNNTLDSGEEFAVSYQNFRIIDTTLPTFNTPLPEDSTAAFDNIPSPPTLSANDNCDDNVSVTLVETYIGDSTSTTYTIVRTWTASDCAGNETVHTQYIYVTENGDPIGLKINDVTVDEADNTAVFTVTLTGRVSGGFNVDYNSVNQTAIAPNDFTAIGITSLSFSGNHGEKKTISVSIKEDQFVEDDETFTIDLSNLSTTEIPINKATGTGTIIDNDSATISITDMEINEGTGIFNIQVTLIGKTQDPFTINFSTADGSAIKVDDYVEAIGQITFPANSTNGTVQNISLEVIDDNIIEFTENFLVNLNSISGFGDISFLDNQANIDIIDNDAITGTGISFDNTNVIVNEDAGTAIFTVRLTGQVFGGFTLDYTTENVTAMAGSDYTAESGKLNFAGNDNEFHTIEVPIIDDTLIEPTETFVVNLSNIDPAIVSINTAQARGTIKDNDATAGTGVSFKNTDITVNEDAGTATFKVVLSGNVQGGFTLDYTTDNGSAVQPDDYTLTYDTLTFVGNDGETKDITVPIIDDLLIEPTENFFVKLSNLSTSLIGINTPQAKGNIIDNDAIAGTGIAFTNTNVTVTEGTDAFAIFEVTLTGDISENVSVDYTTIDGTALDPSDYLTTTSTITFTPTIKSYEIQVPIMDDAIIEPSEAFTVELSNIQSNLGIGFVDGNATNTATGNILDDDAVGGTGIAFTYTNVTVTEGTDAFA</sequence>
<dbReference type="SUPFAM" id="SSF141072">
    <property type="entry name" value="CalX-like"/>
    <property type="match status" value="5"/>
</dbReference>
<reference evidence="6 7" key="1">
    <citation type="submission" date="2016-11" db="EMBL/GenBank/DDBJ databases">
        <authorList>
            <person name="Jaros S."/>
            <person name="Januszkiewicz K."/>
            <person name="Wedrychowicz H."/>
        </authorList>
    </citation>
    <scope>NUCLEOTIDE SEQUENCE [LARGE SCALE GENOMIC DNA]</scope>
    <source>
        <strain evidence="6 7">CGMCC 1.8863</strain>
    </source>
</reference>
<dbReference type="GO" id="GO:0007154">
    <property type="term" value="P:cell communication"/>
    <property type="evidence" value="ECO:0007669"/>
    <property type="project" value="InterPro"/>
</dbReference>
<proteinExistence type="predicted"/>
<dbReference type="Gene3D" id="2.60.40.2030">
    <property type="match status" value="5"/>
</dbReference>
<keyword evidence="1" id="KW-0732">Signal</keyword>
<feature type="domain" description="Calx-beta" evidence="5">
    <location>
        <begin position="669"/>
        <end position="771"/>
    </location>
</feature>
<evidence type="ECO:0000256" key="4">
    <source>
        <dbReference type="ARBA" id="ARBA00023065"/>
    </source>
</evidence>
<evidence type="ECO:0000313" key="7">
    <source>
        <dbReference type="Proteomes" id="UP000184231"/>
    </source>
</evidence>
<dbReference type="RefSeq" id="WP_317045393.1">
    <property type="nucleotide sequence ID" value="NZ_FQYX01000015.1"/>
</dbReference>